<evidence type="ECO:0000313" key="2">
    <source>
        <dbReference type="Proteomes" id="UP000660885"/>
    </source>
</evidence>
<protein>
    <submittedName>
        <fullName evidence="1">Uncharacterized protein</fullName>
    </submittedName>
</protein>
<proteinExistence type="predicted"/>
<keyword evidence="2" id="KW-1185">Reference proteome</keyword>
<dbReference type="EMBL" id="JAETWB010000082">
    <property type="protein sequence ID" value="MBL6082560.1"/>
    <property type="molecule type" value="Genomic_DNA"/>
</dbReference>
<evidence type="ECO:0000313" key="1">
    <source>
        <dbReference type="EMBL" id="MBL6082560.1"/>
    </source>
</evidence>
<gene>
    <name evidence="1" type="ORF">JMJ56_31845</name>
</gene>
<comment type="caution">
    <text evidence="1">The sequence shown here is derived from an EMBL/GenBank/DDBJ whole genome shotgun (WGS) entry which is preliminary data.</text>
</comment>
<sequence>MQRGMNGLAMQMPQALKRDSRVSDLKVFCGRRGNLLNVVGYN</sequence>
<name>A0ABS1UDH2_9PROT</name>
<reference evidence="1 2" key="1">
    <citation type="submission" date="2021-01" db="EMBL/GenBank/DDBJ databases">
        <title>Belnapia mucosa sp. nov. and Belnapia arida sp. nov., isolated from the Tabernas Desert (Almeria, Spain).</title>
        <authorList>
            <person name="Molina-Menor E."/>
            <person name="Vidal-Verdu A."/>
            <person name="Calonge A."/>
            <person name="Satari L."/>
            <person name="Pereto J."/>
            <person name="Porcar M."/>
        </authorList>
    </citation>
    <scope>NUCLEOTIDE SEQUENCE [LARGE SCALE GENOMIC DNA]</scope>
    <source>
        <strain evidence="1 2">T18</strain>
    </source>
</reference>
<organism evidence="1 2">
    <name type="scientific">Belnapia arida</name>
    <dbReference type="NCBI Taxonomy" id="2804533"/>
    <lineage>
        <taxon>Bacteria</taxon>
        <taxon>Pseudomonadati</taxon>
        <taxon>Pseudomonadota</taxon>
        <taxon>Alphaproteobacteria</taxon>
        <taxon>Acetobacterales</taxon>
        <taxon>Roseomonadaceae</taxon>
        <taxon>Belnapia</taxon>
    </lineage>
</organism>
<dbReference type="Proteomes" id="UP000660885">
    <property type="component" value="Unassembled WGS sequence"/>
</dbReference>
<accession>A0ABS1UDH2</accession>